<feature type="compositionally biased region" description="Polar residues" evidence="2">
    <location>
        <begin position="1043"/>
        <end position="1055"/>
    </location>
</feature>
<keyword evidence="4" id="KW-1185">Reference proteome</keyword>
<dbReference type="GO" id="GO:0070941">
    <property type="term" value="P:eisosome assembly"/>
    <property type="evidence" value="ECO:0007669"/>
    <property type="project" value="TreeGrafter"/>
</dbReference>
<feature type="region of interest" description="Disordered" evidence="2">
    <location>
        <begin position="396"/>
        <end position="439"/>
    </location>
</feature>
<feature type="region of interest" description="Disordered" evidence="2">
    <location>
        <begin position="456"/>
        <end position="607"/>
    </location>
</feature>
<feature type="compositionally biased region" description="Polar residues" evidence="2">
    <location>
        <begin position="895"/>
        <end position="913"/>
    </location>
</feature>
<feature type="region of interest" description="Disordered" evidence="2">
    <location>
        <begin position="1215"/>
        <end position="1241"/>
    </location>
</feature>
<proteinExistence type="predicted"/>
<dbReference type="Proteomes" id="UP000383932">
    <property type="component" value="Unassembled WGS sequence"/>
</dbReference>
<reference evidence="3 4" key="1">
    <citation type="journal article" date="2019" name="Fungal Biol. Biotechnol.">
        <title>Draft genome sequence of fastidious pathogen Ceratobasidium theobromae, which causes vascular-streak dieback in Theobroma cacao.</title>
        <authorList>
            <person name="Ali S.S."/>
            <person name="Asman A."/>
            <person name="Shao J."/>
            <person name="Firmansyah A.P."/>
            <person name="Susilo A.W."/>
            <person name="Rosmana A."/>
            <person name="McMahon P."/>
            <person name="Junaid M."/>
            <person name="Guest D."/>
            <person name="Kheng T.Y."/>
            <person name="Meinhardt L.W."/>
            <person name="Bailey B.A."/>
        </authorList>
    </citation>
    <scope>NUCLEOTIDE SEQUENCE [LARGE SCALE GENOMIC DNA]</scope>
    <source>
        <strain evidence="3 4">CT2</strain>
    </source>
</reference>
<feature type="compositionally biased region" description="Acidic residues" evidence="2">
    <location>
        <begin position="1069"/>
        <end position="1085"/>
    </location>
</feature>
<organism evidence="3 4">
    <name type="scientific">Ceratobasidium theobromae</name>
    <dbReference type="NCBI Taxonomy" id="1582974"/>
    <lineage>
        <taxon>Eukaryota</taxon>
        <taxon>Fungi</taxon>
        <taxon>Dikarya</taxon>
        <taxon>Basidiomycota</taxon>
        <taxon>Agaricomycotina</taxon>
        <taxon>Agaricomycetes</taxon>
        <taxon>Cantharellales</taxon>
        <taxon>Ceratobasidiaceae</taxon>
        <taxon>Ceratobasidium</taxon>
    </lineage>
</organism>
<feature type="compositionally biased region" description="Basic and acidic residues" evidence="2">
    <location>
        <begin position="1231"/>
        <end position="1241"/>
    </location>
</feature>
<feature type="region of interest" description="Disordered" evidence="2">
    <location>
        <begin position="753"/>
        <end position="789"/>
    </location>
</feature>
<dbReference type="InterPro" id="IPR028245">
    <property type="entry name" value="PIL1/LSP1"/>
</dbReference>
<evidence type="ECO:0000313" key="3">
    <source>
        <dbReference type="EMBL" id="KAB5591037.1"/>
    </source>
</evidence>
<dbReference type="AlphaFoldDB" id="A0A5N5QIC5"/>
<feature type="compositionally biased region" description="Pro residues" evidence="2">
    <location>
        <begin position="456"/>
        <end position="468"/>
    </location>
</feature>
<feature type="compositionally biased region" description="Low complexity" evidence="2">
    <location>
        <begin position="559"/>
        <end position="572"/>
    </location>
</feature>
<dbReference type="GO" id="GO:0008289">
    <property type="term" value="F:lipid binding"/>
    <property type="evidence" value="ECO:0007669"/>
    <property type="project" value="TreeGrafter"/>
</dbReference>
<feature type="compositionally biased region" description="Polar residues" evidence="2">
    <location>
        <begin position="1118"/>
        <end position="1132"/>
    </location>
</feature>
<feature type="region of interest" description="Disordered" evidence="2">
    <location>
        <begin position="319"/>
        <end position="376"/>
    </location>
</feature>
<dbReference type="Gene3D" id="1.20.1270.60">
    <property type="entry name" value="Arfaptin homology (AH) domain/BAR domain"/>
    <property type="match status" value="1"/>
</dbReference>
<gene>
    <name evidence="3" type="ORF">CTheo_5532</name>
</gene>
<dbReference type="GO" id="GO:0036286">
    <property type="term" value="C:eisosome filament"/>
    <property type="evidence" value="ECO:0007669"/>
    <property type="project" value="TreeGrafter"/>
</dbReference>
<dbReference type="PANTHER" id="PTHR31962">
    <property type="entry name" value="SPHINGOLIPID LONG CHAIN BASE-RESPONSIVE PROTEIN PIL1"/>
    <property type="match status" value="1"/>
</dbReference>
<dbReference type="OrthoDB" id="3358861at2759"/>
<feature type="compositionally biased region" description="Basic and acidic residues" evidence="2">
    <location>
        <begin position="405"/>
        <end position="439"/>
    </location>
</feature>
<feature type="compositionally biased region" description="Basic residues" evidence="2">
    <location>
        <begin position="678"/>
        <end position="694"/>
    </location>
</feature>
<evidence type="ECO:0000256" key="1">
    <source>
        <dbReference type="SAM" id="Coils"/>
    </source>
</evidence>
<feature type="compositionally biased region" description="Low complexity" evidence="2">
    <location>
        <begin position="997"/>
        <end position="1008"/>
    </location>
</feature>
<feature type="region of interest" description="Disordered" evidence="2">
    <location>
        <begin position="997"/>
        <end position="1203"/>
    </location>
</feature>
<evidence type="ECO:0000313" key="4">
    <source>
        <dbReference type="Proteomes" id="UP000383932"/>
    </source>
</evidence>
<feature type="coiled-coil region" evidence="1">
    <location>
        <begin position="161"/>
        <end position="188"/>
    </location>
</feature>
<dbReference type="GO" id="GO:0006897">
    <property type="term" value="P:endocytosis"/>
    <property type="evidence" value="ECO:0007669"/>
    <property type="project" value="TreeGrafter"/>
</dbReference>
<dbReference type="GO" id="GO:0005886">
    <property type="term" value="C:plasma membrane"/>
    <property type="evidence" value="ECO:0007669"/>
    <property type="project" value="TreeGrafter"/>
</dbReference>
<feature type="region of interest" description="Disordered" evidence="2">
    <location>
        <begin position="853"/>
        <end position="951"/>
    </location>
</feature>
<comment type="caution">
    <text evidence="3">The sequence shown here is derived from an EMBL/GenBank/DDBJ whole genome shotgun (WGS) entry which is preliminary data.</text>
</comment>
<keyword evidence="1" id="KW-0175">Coiled coil</keyword>
<dbReference type="PANTHER" id="PTHR31962:SF1">
    <property type="entry name" value="SPHINGOLIPID LONG CHAIN BASE-RESPONSIVE PROTEIN PIL1"/>
    <property type="match status" value="1"/>
</dbReference>
<feature type="compositionally biased region" description="Low complexity" evidence="2">
    <location>
        <begin position="1086"/>
        <end position="1105"/>
    </location>
</feature>
<accession>A0A5N5QIC5</accession>
<protein>
    <submittedName>
        <fullName evidence="3">Proteophosphoglycan ppg4</fullName>
    </submittedName>
</protein>
<name>A0A5N5QIC5_9AGAM</name>
<evidence type="ECO:0000256" key="2">
    <source>
        <dbReference type="SAM" id="MobiDB-lite"/>
    </source>
</evidence>
<sequence length="1241" mass="130755">MADNRLLANLIKCEKDHHSALLGLLVRSHTALAALSAYASGASPPVAHALRGCIQAFAAADEGLRGYAAAVEGWKEELKEVKRVEDELRTVIKDKDILVGRLIKASKQKIPASSLQAGPAPIPNASHFSSSASSSSFSLHTSQPYHFTPTPHATQHINSKLALAQRELQACEAHLAAKEAELAEVRRSAIAEGMGRRCRAMADVGVVWRERGEQGVATLNELDRDAAAAASHLVSSLAPSHSASQLRSHAPSILSQSPFSSGHVPAGSHSPMGYVLPRSTSPFTGTYQTLNGGYQHSHPLPALPERNSWHLHDDQLLNRPASYHSHPHPGPRSSSLGEPRRPTSLIDPPRAPSLNIWDRRPVSSHDLPTLPDEEPVMLDIPPPHSIREPAGFIPVGRPVSSLGHAQDKDGDRWRDSSSEEDEREYRVVEREGVKEAGEEVDEEIVRAVEKMGMVVPPKPARVTPPTPPDTVSSTSPTRLYDVAALETTPVKKSTKRKRGVRQGSAGLGPTSTAPVPFARASSPEPTQPEARAGGLSPGPEPNPEPEPKLEPEPTPAPAPSASSSTLESVATAVDTPRPQSTFIDPAQADVAPSLNGVPSVPLEMPSEPRGAVRMDDVIVPQAQDKIDDGLDAVTSGPQVEAETEAVVTGLITPMATGATETTSIWRVASPISEPPVRSKSKAKAKAKTKSKRRAAGGAASLVEASGTPKRAHSRQSSITAVPPPPLALSTGMYVPTAPPMPRQPGPLFLPSGTTRSDIGPAHGRHFDVPPSPSISAPAGRGRSGSGSFLGRVAGLFGRKRHPEESISLPQGPGQAWRTRTDANLVRGRGNESSDGEADPTGLVAVSNINSRVAAVDNRPSMPVSGSPKKQGAGMGISRKLTKADRGQTLRVGLPPNSSQPRKLHTQESITPASSHPKVRKTKAHSVDGGALGVSRSESVGRASVDLSAAKRGKEASLMAILEGPGLVLPSELMSPSSGSQSPTLTIPPTISVSVAPATTAAPKPVRATSPMPLKSALRNSTPSPLPPSNGSPAPRIIVPPSQPNLSIPSPNTAISRSPRESIVESVYETGEEDFADATEGEDQQDQDQSVQQTLASHSHGSALAAFKDTLGLPDAAGSVSTAGPHSAQSGSQPARRKSVRINPAPEISATPVATPGSELEDEPQWMPSRRNTDKTSPEVVSLSGWSTRIGRGWEDSSSDESLDEEYERVRRALATSSKHMDALSGALGAPSRDKDKNKARR</sequence>
<feature type="region of interest" description="Disordered" evidence="2">
    <location>
        <begin position="247"/>
        <end position="277"/>
    </location>
</feature>
<dbReference type="InterPro" id="IPR027267">
    <property type="entry name" value="AH/BAR_dom_sf"/>
</dbReference>
<feature type="region of interest" description="Disordered" evidence="2">
    <location>
        <begin position="669"/>
        <end position="726"/>
    </location>
</feature>
<dbReference type="EMBL" id="SSOP01000128">
    <property type="protein sequence ID" value="KAB5591037.1"/>
    <property type="molecule type" value="Genomic_DNA"/>
</dbReference>